<dbReference type="Pfam" id="PF00188">
    <property type="entry name" value="CAP"/>
    <property type="match status" value="1"/>
</dbReference>
<keyword evidence="1" id="KW-0732">Signal</keyword>
<proteinExistence type="predicted"/>
<dbReference type="InterPro" id="IPR001283">
    <property type="entry name" value="CRISP-related"/>
</dbReference>
<reference evidence="3" key="1">
    <citation type="submission" date="2021-06" db="EMBL/GenBank/DDBJ databases">
        <authorList>
            <person name="Hodson N. C."/>
            <person name="Mongue J. A."/>
            <person name="Jaron S. K."/>
        </authorList>
    </citation>
    <scope>NUCLEOTIDE SEQUENCE</scope>
</reference>
<feature type="signal peptide" evidence="1">
    <location>
        <begin position="1"/>
        <end position="19"/>
    </location>
</feature>
<evidence type="ECO:0000256" key="1">
    <source>
        <dbReference type="SAM" id="SignalP"/>
    </source>
</evidence>
<name>A0A8J2PKJ3_9HEXA</name>
<dbReference type="AlphaFoldDB" id="A0A8J2PKJ3"/>
<dbReference type="SMART" id="SM00198">
    <property type="entry name" value="SCP"/>
    <property type="match status" value="1"/>
</dbReference>
<protein>
    <recommendedName>
        <fullName evidence="2">SCP domain-containing protein</fullName>
    </recommendedName>
</protein>
<feature type="domain" description="SCP" evidence="2">
    <location>
        <begin position="39"/>
        <end position="180"/>
    </location>
</feature>
<accession>A0A8J2PKJ3</accession>
<gene>
    <name evidence="3" type="ORF">AFUS01_LOCUS43721</name>
</gene>
<dbReference type="EMBL" id="CAJVCH010570156">
    <property type="protein sequence ID" value="CAG7834193.1"/>
    <property type="molecule type" value="Genomic_DNA"/>
</dbReference>
<comment type="caution">
    <text evidence="3">The sequence shown here is derived from an EMBL/GenBank/DDBJ whole genome shotgun (WGS) entry which is preliminary data.</text>
</comment>
<organism evidence="3 4">
    <name type="scientific">Allacma fusca</name>
    <dbReference type="NCBI Taxonomy" id="39272"/>
    <lineage>
        <taxon>Eukaryota</taxon>
        <taxon>Metazoa</taxon>
        <taxon>Ecdysozoa</taxon>
        <taxon>Arthropoda</taxon>
        <taxon>Hexapoda</taxon>
        <taxon>Collembola</taxon>
        <taxon>Symphypleona</taxon>
        <taxon>Sminthuridae</taxon>
        <taxon>Allacma</taxon>
    </lineage>
</organism>
<evidence type="ECO:0000259" key="2">
    <source>
        <dbReference type="SMART" id="SM00198"/>
    </source>
</evidence>
<dbReference type="InterPro" id="IPR014044">
    <property type="entry name" value="CAP_dom"/>
</dbReference>
<evidence type="ECO:0000313" key="3">
    <source>
        <dbReference type="EMBL" id="CAG7834193.1"/>
    </source>
</evidence>
<evidence type="ECO:0000313" key="4">
    <source>
        <dbReference type="Proteomes" id="UP000708208"/>
    </source>
</evidence>
<keyword evidence="4" id="KW-1185">Reference proteome</keyword>
<sequence>MAKTIILLLALGVLQSATGQGYPPTSCVPVPNTPSPPVRDYEIAAREQHNFYRGKHQSPGLALHDLLSAQALQCAEYYVNKGSLDSSCPFKNGTGENQYGAWYIKNQKEPSCTSLANSATTVWYNGRENYDYRQPGFSVATGSFTQLVWSSSQFLGVGCALKNGFAVVVALYTPPGNMLSYGNDPNYLFRQNVLPPLRRGKEESHQHLSSFTYEKP</sequence>
<dbReference type="Proteomes" id="UP000708208">
    <property type="component" value="Unassembled WGS sequence"/>
</dbReference>
<feature type="chain" id="PRO_5035297116" description="SCP domain-containing protein" evidence="1">
    <location>
        <begin position="20"/>
        <end position="216"/>
    </location>
</feature>
<dbReference type="PANTHER" id="PTHR10334">
    <property type="entry name" value="CYSTEINE-RICH SECRETORY PROTEIN-RELATED"/>
    <property type="match status" value="1"/>
</dbReference>
<dbReference type="OrthoDB" id="337038at2759"/>